<evidence type="ECO:0000259" key="1">
    <source>
        <dbReference type="Pfam" id="PF13460"/>
    </source>
</evidence>
<proteinExistence type="predicted"/>
<dbReference type="Pfam" id="PF13460">
    <property type="entry name" value="NAD_binding_10"/>
    <property type="match status" value="1"/>
</dbReference>
<evidence type="ECO:0000313" key="2">
    <source>
        <dbReference type="EMBL" id="KRG30658.1"/>
    </source>
</evidence>
<organism evidence="2 3">
    <name type="scientific">Salegentibacter mishustinae</name>
    <dbReference type="NCBI Taxonomy" id="270918"/>
    <lineage>
        <taxon>Bacteria</taxon>
        <taxon>Pseudomonadati</taxon>
        <taxon>Bacteroidota</taxon>
        <taxon>Flavobacteriia</taxon>
        <taxon>Flavobacteriales</taxon>
        <taxon>Flavobacteriaceae</taxon>
        <taxon>Salegentibacter</taxon>
    </lineage>
</organism>
<dbReference type="PANTHER" id="PTHR12126:SF11">
    <property type="entry name" value="NADH DEHYDROGENASE [UBIQUINONE] 1 ALPHA SUBCOMPLEX SUBUNIT 9, MITOCHONDRIAL"/>
    <property type="match status" value="1"/>
</dbReference>
<protein>
    <recommendedName>
        <fullName evidence="1">NAD(P)-binding domain-containing protein</fullName>
    </recommendedName>
</protein>
<reference evidence="2" key="1">
    <citation type="submission" date="2015-10" db="EMBL/GenBank/DDBJ databases">
        <title>Draft genome sequence of Salegentibacter mishustinae KCTC 12263.</title>
        <authorList>
            <person name="Lin W."/>
            <person name="Zheng Q."/>
        </authorList>
    </citation>
    <scope>NUCLEOTIDE SEQUENCE [LARGE SCALE GENOMIC DNA]</scope>
    <source>
        <strain evidence="2">KCTC 12263</strain>
    </source>
</reference>
<dbReference type="Proteomes" id="UP000051643">
    <property type="component" value="Unassembled WGS sequence"/>
</dbReference>
<dbReference type="SUPFAM" id="SSF51735">
    <property type="entry name" value="NAD(P)-binding Rossmann-fold domains"/>
    <property type="match status" value="1"/>
</dbReference>
<dbReference type="OrthoDB" id="9803892at2"/>
<name>A0A0Q9ZKP4_9FLAO</name>
<keyword evidence="3" id="KW-1185">Reference proteome</keyword>
<gene>
    <name evidence="2" type="ORF">APR42_01985</name>
</gene>
<dbReference type="PANTHER" id="PTHR12126">
    <property type="entry name" value="NADH-UBIQUINONE OXIDOREDUCTASE 39 KDA SUBUNIT-RELATED"/>
    <property type="match status" value="1"/>
</dbReference>
<dbReference type="STRING" id="270918.APR42_01985"/>
<sequence length="289" mass="32168">MSKSILIAGASGALGFKLLKDFKSQGFKIRALTHSEEGLEKLKGEVEDIHYLDASEDKGKLEGITRDMDYVVSALGKSISLFHPDSDTFYESNYKANSHLLEDSKKYRVKKFIYVSMMGADTASDFKIPGTHRKTEKEIQNSGLNYSIIRPVGFYSGLHDLIIMARKKVIPLVGDGKAKTNSIFHGDLANFISNNFTGLPEISEIGGPKIHTREEMAVMIQEKIGGKIIKVPESIAKSGSEVPKLFAKENLGHKLDYFSYIMSNDMIGQSRGTLTFKDYLNQIDLDNIE</sequence>
<dbReference type="RefSeq" id="WP_057480480.1">
    <property type="nucleotide sequence ID" value="NZ_BMWR01000002.1"/>
</dbReference>
<dbReference type="Gene3D" id="3.40.50.720">
    <property type="entry name" value="NAD(P)-binding Rossmann-like Domain"/>
    <property type="match status" value="1"/>
</dbReference>
<accession>A0A0Q9ZKP4</accession>
<dbReference type="EMBL" id="LKTP01000001">
    <property type="protein sequence ID" value="KRG30658.1"/>
    <property type="molecule type" value="Genomic_DNA"/>
</dbReference>
<dbReference type="InterPro" id="IPR036291">
    <property type="entry name" value="NAD(P)-bd_dom_sf"/>
</dbReference>
<dbReference type="GO" id="GO:0044877">
    <property type="term" value="F:protein-containing complex binding"/>
    <property type="evidence" value="ECO:0007669"/>
    <property type="project" value="TreeGrafter"/>
</dbReference>
<feature type="domain" description="NAD(P)-binding" evidence="1">
    <location>
        <begin position="9"/>
        <end position="192"/>
    </location>
</feature>
<dbReference type="InterPro" id="IPR051207">
    <property type="entry name" value="ComplexI_NDUFA9_subunit"/>
</dbReference>
<comment type="caution">
    <text evidence="2">The sequence shown here is derived from an EMBL/GenBank/DDBJ whole genome shotgun (WGS) entry which is preliminary data.</text>
</comment>
<dbReference type="InterPro" id="IPR016040">
    <property type="entry name" value="NAD(P)-bd_dom"/>
</dbReference>
<evidence type="ECO:0000313" key="3">
    <source>
        <dbReference type="Proteomes" id="UP000051643"/>
    </source>
</evidence>
<dbReference type="AlphaFoldDB" id="A0A0Q9ZKP4"/>